<dbReference type="Proteomes" id="UP000192927">
    <property type="component" value="Unassembled WGS sequence"/>
</dbReference>
<dbReference type="GO" id="GO:0008236">
    <property type="term" value="F:serine-type peptidase activity"/>
    <property type="evidence" value="ECO:0007669"/>
    <property type="project" value="InterPro"/>
</dbReference>
<evidence type="ECO:0000313" key="3">
    <source>
        <dbReference type="Proteomes" id="UP000192927"/>
    </source>
</evidence>
<accession>A0A1W5D1A3</accession>
<dbReference type="Pfam" id="PF00326">
    <property type="entry name" value="Peptidase_S9"/>
    <property type="match status" value="1"/>
</dbReference>
<keyword evidence="2" id="KW-0378">Hydrolase</keyword>
<organism evidence="2 3">
    <name type="scientific">Lasallia pustulata</name>
    <dbReference type="NCBI Taxonomy" id="136370"/>
    <lineage>
        <taxon>Eukaryota</taxon>
        <taxon>Fungi</taxon>
        <taxon>Dikarya</taxon>
        <taxon>Ascomycota</taxon>
        <taxon>Pezizomycotina</taxon>
        <taxon>Lecanoromycetes</taxon>
        <taxon>OSLEUM clade</taxon>
        <taxon>Umbilicariomycetidae</taxon>
        <taxon>Umbilicariales</taxon>
        <taxon>Umbilicariaceae</taxon>
        <taxon>Lasallia</taxon>
    </lineage>
</organism>
<dbReference type="InterPro" id="IPR001375">
    <property type="entry name" value="Peptidase_S9_cat"/>
</dbReference>
<dbReference type="GO" id="GO:0006508">
    <property type="term" value="P:proteolysis"/>
    <property type="evidence" value="ECO:0007669"/>
    <property type="project" value="InterPro"/>
</dbReference>
<dbReference type="PANTHER" id="PTHR22946">
    <property type="entry name" value="DIENELACTONE HYDROLASE DOMAIN-CONTAINING PROTEIN-RELATED"/>
    <property type="match status" value="1"/>
</dbReference>
<dbReference type="PANTHER" id="PTHR22946:SF12">
    <property type="entry name" value="CONIDIAL PIGMENT BIOSYNTHESIS PROTEIN AYG1 (AFU_ORTHOLOGUE AFUA_2G17550)"/>
    <property type="match status" value="1"/>
</dbReference>
<proteinExistence type="predicted"/>
<reference evidence="3" key="1">
    <citation type="submission" date="2017-03" db="EMBL/GenBank/DDBJ databases">
        <authorList>
            <person name="Sharma R."/>
            <person name="Thines M."/>
        </authorList>
    </citation>
    <scope>NUCLEOTIDE SEQUENCE [LARGE SCALE GENOMIC DNA]</scope>
</reference>
<dbReference type="SUPFAM" id="SSF53474">
    <property type="entry name" value="alpha/beta-Hydrolases"/>
    <property type="match status" value="1"/>
</dbReference>
<sequence length="142" mass="15549">MSSVLDWVATNAAEYGFDTTKIIARGISTGGYYAMRIAHTHANRLFAVVAQGGGCHYMFDAEWIGAQNQMEYPFALSDALACKMLVVDGTEDSIFPIEDNLIVAMRGKNKDLLMRANRGHMGNPGAEDILYQWIDDAVAGKP</sequence>
<feature type="domain" description="Peptidase S9 prolyl oligopeptidase catalytic" evidence="1">
    <location>
        <begin position="5"/>
        <end position="123"/>
    </location>
</feature>
<keyword evidence="3" id="KW-1185">Reference proteome</keyword>
<dbReference type="InterPro" id="IPR029058">
    <property type="entry name" value="AB_hydrolase_fold"/>
</dbReference>
<dbReference type="Gene3D" id="3.40.50.1820">
    <property type="entry name" value="alpha/beta hydrolase"/>
    <property type="match status" value="1"/>
</dbReference>
<name>A0A1W5D1A3_9LECA</name>
<dbReference type="AlphaFoldDB" id="A0A1W5D1A3"/>
<evidence type="ECO:0000313" key="2">
    <source>
        <dbReference type="EMBL" id="SLM36785.1"/>
    </source>
</evidence>
<dbReference type="InterPro" id="IPR050261">
    <property type="entry name" value="FrsA_esterase"/>
</dbReference>
<dbReference type="EMBL" id="FWEW01001337">
    <property type="protein sequence ID" value="SLM36785.1"/>
    <property type="molecule type" value="Genomic_DNA"/>
</dbReference>
<evidence type="ECO:0000259" key="1">
    <source>
        <dbReference type="Pfam" id="PF00326"/>
    </source>
</evidence>
<protein>
    <submittedName>
        <fullName evidence="2">Alpha/beta hydrolase fold-5</fullName>
    </submittedName>
</protein>